<dbReference type="OrthoDB" id="2798516at2759"/>
<evidence type="ECO:0000256" key="1">
    <source>
        <dbReference type="SAM" id="Phobius"/>
    </source>
</evidence>
<dbReference type="STRING" id="1314782.A0A165P8Z1"/>
<feature type="transmembrane region" description="Helical" evidence="1">
    <location>
        <begin position="127"/>
        <end position="154"/>
    </location>
</feature>
<evidence type="ECO:0000313" key="4">
    <source>
        <dbReference type="Proteomes" id="UP000076761"/>
    </source>
</evidence>
<keyword evidence="1" id="KW-0812">Transmembrane</keyword>
<dbReference type="InterPro" id="IPR045339">
    <property type="entry name" value="DUF6534"/>
</dbReference>
<accession>A0A165P8Z1</accession>
<organism evidence="3 4">
    <name type="scientific">Neolentinus lepideus HHB14362 ss-1</name>
    <dbReference type="NCBI Taxonomy" id="1314782"/>
    <lineage>
        <taxon>Eukaryota</taxon>
        <taxon>Fungi</taxon>
        <taxon>Dikarya</taxon>
        <taxon>Basidiomycota</taxon>
        <taxon>Agaricomycotina</taxon>
        <taxon>Agaricomycetes</taxon>
        <taxon>Gloeophyllales</taxon>
        <taxon>Gloeophyllaceae</taxon>
        <taxon>Neolentinus</taxon>
    </lineage>
</organism>
<dbReference type="InParanoid" id="A0A165P8Z1"/>
<feature type="transmembrane region" description="Helical" evidence="1">
    <location>
        <begin position="160"/>
        <end position="181"/>
    </location>
</feature>
<dbReference type="Proteomes" id="UP000076761">
    <property type="component" value="Unassembled WGS sequence"/>
</dbReference>
<dbReference type="PANTHER" id="PTHR40465">
    <property type="entry name" value="CHROMOSOME 1, WHOLE GENOME SHOTGUN SEQUENCE"/>
    <property type="match status" value="1"/>
</dbReference>
<name>A0A165P8Z1_9AGAM</name>
<dbReference type="Pfam" id="PF20152">
    <property type="entry name" value="DUF6534"/>
    <property type="match status" value="1"/>
</dbReference>
<feature type="transmembrane region" description="Helical" evidence="1">
    <location>
        <begin position="55"/>
        <end position="76"/>
    </location>
</feature>
<proteinExistence type="predicted"/>
<feature type="domain" description="DUF6534" evidence="2">
    <location>
        <begin position="100"/>
        <end position="186"/>
    </location>
</feature>
<reference evidence="3 4" key="1">
    <citation type="journal article" date="2016" name="Mol. Biol. Evol.">
        <title>Comparative Genomics of Early-Diverging Mushroom-Forming Fungi Provides Insights into the Origins of Lignocellulose Decay Capabilities.</title>
        <authorList>
            <person name="Nagy L.G."/>
            <person name="Riley R."/>
            <person name="Tritt A."/>
            <person name="Adam C."/>
            <person name="Daum C."/>
            <person name="Floudas D."/>
            <person name="Sun H."/>
            <person name="Yadav J.S."/>
            <person name="Pangilinan J."/>
            <person name="Larsson K.H."/>
            <person name="Matsuura K."/>
            <person name="Barry K."/>
            <person name="Labutti K."/>
            <person name="Kuo R."/>
            <person name="Ohm R.A."/>
            <person name="Bhattacharya S.S."/>
            <person name="Shirouzu T."/>
            <person name="Yoshinaga Y."/>
            <person name="Martin F.M."/>
            <person name="Grigoriev I.V."/>
            <person name="Hibbett D.S."/>
        </authorList>
    </citation>
    <scope>NUCLEOTIDE SEQUENCE [LARGE SCALE GENOMIC DNA]</scope>
    <source>
        <strain evidence="3 4">HHB14362 ss-1</strain>
    </source>
</reference>
<feature type="transmembrane region" description="Helical" evidence="1">
    <location>
        <begin position="88"/>
        <end position="115"/>
    </location>
</feature>
<keyword evidence="4" id="KW-1185">Reference proteome</keyword>
<gene>
    <name evidence="3" type="ORF">NEOLEDRAFT_829321</name>
</gene>
<protein>
    <recommendedName>
        <fullName evidence="2">DUF6534 domain-containing protein</fullName>
    </recommendedName>
</protein>
<evidence type="ECO:0000259" key="2">
    <source>
        <dbReference type="Pfam" id="PF20152"/>
    </source>
</evidence>
<dbReference type="PANTHER" id="PTHR40465:SF1">
    <property type="entry name" value="DUF6534 DOMAIN-CONTAINING PROTEIN"/>
    <property type="match status" value="1"/>
</dbReference>
<dbReference type="EMBL" id="KV425616">
    <property type="protein sequence ID" value="KZT20693.1"/>
    <property type="molecule type" value="Genomic_DNA"/>
</dbReference>
<evidence type="ECO:0000313" key="3">
    <source>
        <dbReference type="EMBL" id="KZT20693.1"/>
    </source>
</evidence>
<sequence>MVYQTDICNKYYYGSHRPKVCPNECLYFSAEFAGISFYVFRLWKVCGVQGRRLVVLLVSALVFCNYGVEITTIYFICKMNTLEQVHKYSWIVYLTYGTCAVVDIAIAATFCWIIGAHRTGYIKSDSIINRIIVYVLGSGALTSAFDIVCLTISAAMPNNFVSIGVGFSSNNLYVNSCLALLTSRDSLKQRLPNEEAADQNIHLPHMRDLVRPVRPHPLLHDNHSDSTDCNAERATTPIALQGLEQTRSVEIKIEHEVFSRIE</sequence>
<keyword evidence="1" id="KW-1133">Transmembrane helix</keyword>
<keyword evidence="1" id="KW-0472">Membrane</keyword>
<dbReference type="AlphaFoldDB" id="A0A165P8Z1"/>